<keyword evidence="5" id="KW-1185">Reference proteome</keyword>
<gene>
    <name evidence="4" type="ORF">CYY_007557</name>
</gene>
<proteinExistence type="inferred from homology"/>
<evidence type="ECO:0000256" key="3">
    <source>
        <dbReference type="SAM" id="MobiDB-lite"/>
    </source>
</evidence>
<dbReference type="Proteomes" id="UP000695562">
    <property type="component" value="Unassembled WGS sequence"/>
</dbReference>
<feature type="compositionally biased region" description="Low complexity" evidence="3">
    <location>
        <begin position="103"/>
        <end position="112"/>
    </location>
</feature>
<dbReference type="OrthoDB" id="282149at2759"/>
<protein>
    <recommendedName>
        <fullName evidence="6">Cytochrome c oxidase assembly factor 5</fullName>
    </recommendedName>
</protein>
<dbReference type="GO" id="GO:0005739">
    <property type="term" value="C:mitochondrion"/>
    <property type="evidence" value="ECO:0007669"/>
    <property type="project" value="TreeGrafter"/>
</dbReference>
<dbReference type="PROSITE" id="PS51808">
    <property type="entry name" value="CHCH"/>
    <property type="match status" value="1"/>
</dbReference>
<evidence type="ECO:0000313" key="5">
    <source>
        <dbReference type="Proteomes" id="UP000695562"/>
    </source>
</evidence>
<dbReference type="GO" id="GO:0033617">
    <property type="term" value="P:mitochondrial respiratory chain complex IV assembly"/>
    <property type="evidence" value="ECO:0007669"/>
    <property type="project" value="TreeGrafter"/>
</dbReference>
<evidence type="ECO:0000313" key="4">
    <source>
        <dbReference type="EMBL" id="KAF2071128.1"/>
    </source>
</evidence>
<dbReference type="AlphaFoldDB" id="A0A8J4UXY5"/>
<keyword evidence="2" id="KW-1015">Disulfide bond</keyword>
<evidence type="ECO:0000256" key="2">
    <source>
        <dbReference type="ARBA" id="ARBA00023157"/>
    </source>
</evidence>
<dbReference type="Pfam" id="PF10203">
    <property type="entry name" value="Pet191_N"/>
    <property type="match status" value="1"/>
</dbReference>
<organism evidence="4 5">
    <name type="scientific">Polysphondylium violaceum</name>
    <dbReference type="NCBI Taxonomy" id="133409"/>
    <lineage>
        <taxon>Eukaryota</taxon>
        <taxon>Amoebozoa</taxon>
        <taxon>Evosea</taxon>
        <taxon>Eumycetozoa</taxon>
        <taxon>Dictyostelia</taxon>
        <taxon>Dictyosteliales</taxon>
        <taxon>Dictyosteliaceae</taxon>
        <taxon>Polysphondylium</taxon>
    </lineage>
</organism>
<dbReference type="InterPro" id="IPR018793">
    <property type="entry name" value="Cyt_c_oxidase_assmbl_Pet191"/>
</dbReference>
<reference evidence="4" key="1">
    <citation type="submission" date="2020-01" db="EMBL/GenBank/DDBJ databases">
        <title>Development of genomics and gene disruption for Polysphondylium violaceum indicates a role for the polyketide synthase stlB in stalk morphogenesis.</title>
        <authorList>
            <person name="Narita B."/>
            <person name="Kawabe Y."/>
            <person name="Kin K."/>
            <person name="Saito T."/>
            <person name="Gibbs R."/>
            <person name="Kuspa A."/>
            <person name="Muzny D."/>
            <person name="Queller D."/>
            <person name="Richards S."/>
            <person name="Strassman J."/>
            <person name="Sucgang R."/>
            <person name="Worley K."/>
            <person name="Schaap P."/>
        </authorList>
    </citation>
    <scope>NUCLEOTIDE SEQUENCE</scope>
    <source>
        <strain evidence="4">QSvi11</strain>
    </source>
</reference>
<comment type="caution">
    <text evidence="4">The sequence shown here is derived from an EMBL/GenBank/DDBJ whole genome shotgun (WGS) entry which is preliminary data.</text>
</comment>
<name>A0A8J4UXY5_9MYCE</name>
<comment type="similarity">
    <text evidence="1">Belongs to the PET191 family.</text>
</comment>
<dbReference type="PANTHER" id="PTHR28627:SF1">
    <property type="entry name" value="CYTOCHROME C OXIDASE ASSEMBLY FACTOR 5"/>
    <property type="match status" value="1"/>
</dbReference>
<dbReference type="PANTHER" id="PTHR28627">
    <property type="entry name" value="CYTOCHROME C OXIDASE ASSEMBLY FACTOR 5"/>
    <property type="match status" value="1"/>
</dbReference>
<evidence type="ECO:0008006" key="6">
    <source>
        <dbReference type="Google" id="ProtNLM"/>
    </source>
</evidence>
<sequence length="112" mass="13197">MSQTIPEAEYNEAPSRHPCREIKDAIIECVKLSDCMRNGGKFHECMKSKDLEDDCKEFLYAYYKCKKDMFDTRNRFRGNVAAKAFQKDMSEKRRKREEEENESPASPSENKQ</sequence>
<evidence type="ECO:0000256" key="1">
    <source>
        <dbReference type="ARBA" id="ARBA00007785"/>
    </source>
</evidence>
<dbReference type="EMBL" id="AJWJ01000410">
    <property type="protein sequence ID" value="KAF2071128.1"/>
    <property type="molecule type" value="Genomic_DNA"/>
</dbReference>
<accession>A0A8J4UXY5</accession>
<feature type="region of interest" description="Disordered" evidence="3">
    <location>
        <begin position="82"/>
        <end position="112"/>
    </location>
</feature>